<dbReference type="InterPro" id="IPR001867">
    <property type="entry name" value="OmpR/PhoB-type_DNA-bd"/>
</dbReference>
<gene>
    <name evidence="9" type="ORF">ACFP3J_25060</name>
</gene>
<evidence type="ECO:0000256" key="2">
    <source>
        <dbReference type="ARBA" id="ARBA00023012"/>
    </source>
</evidence>
<dbReference type="InterPro" id="IPR011990">
    <property type="entry name" value="TPR-like_helical_dom_sf"/>
</dbReference>
<dbReference type="InterPro" id="IPR036388">
    <property type="entry name" value="WH-like_DNA-bd_sf"/>
</dbReference>
<organism evidence="9 10">
    <name type="scientific">Streptomyces nogalater</name>
    <dbReference type="NCBI Taxonomy" id="38314"/>
    <lineage>
        <taxon>Bacteria</taxon>
        <taxon>Bacillati</taxon>
        <taxon>Actinomycetota</taxon>
        <taxon>Actinomycetes</taxon>
        <taxon>Kitasatosporales</taxon>
        <taxon>Streptomycetaceae</taxon>
        <taxon>Streptomyces</taxon>
    </lineage>
</organism>
<evidence type="ECO:0000256" key="7">
    <source>
        <dbReference type="SAM" id="MobiDB-lite"/>
    </source>
</evidence>
<dbReference type="EMBL" id="JBHSOE010000050">
    <property type="protein sequence ID" value="MFC5658737.1"/>
    <property type="molecule type" value="Genomic_DNA"/>
</dbReference>
<keyword evidence="5" id="KW-0804">Transcription</keyword>
<dbReference type="Proteomes" id="UP001596065">
    <property type="component" value="Unassembled WGS sequence"/>
</dbReference>
<reference evidence="10" key="1">
    <citation type="journal article" date="2019" name="Int. J. Syst. Evol. Microbiol.">
        <title>The Global Catalogue of Microorganisms (GCM) 10K type strain sequencing project: providing services to taxonomists for standard genome sequencing and annotation.</title>
        <authorList>
            <consortium name="The Broad Institute Genomics Platform"/>
            <consortium name="The Broad Institute Genome Sequencing Center for Infectious Disease"/>
            <person name="Wu L."/>
            <person name="Ma J."/>
        </authorList>
    </citation>
    <scope>NUCLEOTIDE SEQUENCE [LARGE SCALE GENOMIC DNA]</scope>
    <source>
        <strain evidence="10">KCTC 5701</strain>
    </source>
</reference>
<dbReference type="InterPro" id="IPR016032">
    <property type="entry name" value="Sig_transdc_resp-reg_C-effctor"/>
</dbReference>
<evidence type="ECO:0000256" key="1">
    <source>
        <dbReference type="ARBA" id="ARBA00005820"/>
    </source>
</evidence>
<feature type="DNA-binding region" description="OmpR/PhoB-type" evidence="6">
    <location>
        <begin position="1"/>
        <end position="98"/>
    </location>
</feature>
<sequence length="282" mass="31863">MRFNLIGLFEIITDDGERLTPKAPKVCQTLAVLALHARKAVTTDVLVRELWGADPPAGAVRTLQTHVYHARRMLNDARVSASGRQLLTTEAPGYLLDLSEDEVDVGVFEKLVRRAQWELSEGSPEGASRHLVTARELMRGPILSNVPHGSVLASRVAHFEELRLRALEFWVETENRLGRHRELLPELRTLVDDYPLHEWFHGELISALYRAGRRAEALEAYQNLYRILKRELGLEPAPELRQLQARILDSTVTEIPAQLSRFKERRPAPHGAPPFWTSTAAG</sequence>
<dbReference type="RefSeq" id="WP_344346593.1">
    <property type="nucleotide sequence ID" value="NZ_BAAASM010000004.1"/>
</dbReference>
<accession>A0ABW0WKF9</accession>
<dbReference type="CDD" id="cd15831">
    <property type="entry name" value="BTAD"/>
    <property type="match status" value="1"/>
</dbReference>
<name>A0ABW0WKF9_STRNO</name>
<feature type="region of interest" description="Disordered" evidence="7">
    <location>
        <begin position="263"/>
        <end position="282"/>
    </location>
</feature>
<evidence type="ECO:0000259" key="8">
    <source>
        <dbReference type="PROSITE" id="PS51755"/>
    </source>
</evidence>
<dbReference type="Gene3D" id="1.10.10.10">
    <property type="entry name" value="Winged helix-like DNA-binding domain superfamily/Winged helix DNA-binding domain"/>
    <property type="match status" value="1"/>
</dbReference>
<dbReference type="SUPFAM" id="SSF48452">
    <property type="entry name" value="TPR-like"/>
    <property type="match status" value="1"/>
</dbReference>
<dbReference type="Gene3D" id="1.25.40.10">
    <property type="entry name" value="Tetratricopeptide repeat domain"/>
    <property type="match status" value="1"/>
</dbReference>
<feature type="domain" description="OmpR/PhoB-type" evidence="8">
    <location>
        <begin position="1"/>
        <end position="98"/>
    </location>
</feature>
<protein>
    <submittedName>
        <fullName evidence="9">AfsR/SARP family transcriptional regulator</fullName>
    </submittedName>
</protein>
<dbReference type="Pfam" id="PF03704">
    <property type="entry name" value="BTAD"/>
    <property type="match status" value="1"/>
</dbReference>
<dbReference type="SMART" id="SM00862">
    <property type="entry name" value="Trans_reg_C"/>
    <property type="match status" value="1"/>
</dbReference>
<dbReference type="PANTHER" id="PTHR35807:SF1">
    <property type="entry name" value="TRANSCRIPTIONAL REGULATOR REDD"/>
    <property type="match status" value="1"/>
</dbReference>
<evidence type="ECO:0000313" key="10">
    <source>
        <dbReference type="Proteomes" id="UP001596065"/>
    </source>
</evidence>
<evidence type="ECO:0000256" key="4">
    <source>
        <dbReference type="ARBA" id="ARBA00023125"/>
    </source>
</evidence>
<keyword evidence="2" id="KW-0902">Two-component regulatory system</keyword>
<dbReference type="Pfam" id="PF00486">
    <property type="entry name" value="Trans_reg_C"/>
    <property type="match status" value="1"/>
</dbReference>
<keyword evidence="3" id="KW-0805">Transcription regulation</keyword>
<evidence type="ECO:0000313" key="9">
    <source>
        <dbReference type="EMBL" id="MFC5658737.1"/>
    </source>
</evidence>
<comment type="caution">
    <text evidence="9">The sequence shown here is derived from an EMBL/GenBank/DDBJ whole genome shotgun (WGS) entry which is preliminary data.</text>
</comment>
<dbReference type="InterPro" id="IPR005158">
    <property type="entry name" value="BTAD"/>
</dbReference>
<evidence type="ECO:0000256" key="6">
    <source>
        <dbReference type="PROSITE-ProRule" id="PRU01091"/>
    </source>
</evidence>
<dbReference type="SMART" id="SM01043">
    <property type="entry name" value="BTAD"/>
    <property type="match status" value="1"/>
</dbReference>
<comment type="similarity">
    <text evidence="1">Belongs to the AfsR/DnrI/RedD regulatory family.</text>
</comment>
<dbReference type="InterPro" id="IPR051677">
    <property type="entry name" value="AfsR-DnrI-RedD_regulator"/>
</dbReference>
<dbReference type="PANTHER" id="PTHR35807">
    <property type="entry name" value="TRANSCRIPTIONAL REGULATOR REDD-RELATED"/>
    <property type="match status" value="1"/>
</dbReference>
<keyword evidence="4 6" id="KW-0238">DNA-binding</keyword>
<evidence type="ECO:0000256" key="3">
    <source>
        <dbReference type="ARBA" id="ARBA00023015"/>
    </source>
</evidence>
<dbReference type="PROSITE" id="PS51755">
    <property type="entry name" value="OMPR_PHOB"/>
    <property type="match status" value="1"/>
</dbReference>
<proteinExistence type="inferred from homology"/>
<dbReference type="SUPFAM" id="SSF46894">
    <property type="entry name" value="C-terminal effector domain of the bipartite response regulators"/>
    <property type="match status" value="1"/>
</dbReference>
<keyword evidence="10" id="KW-1185">Reference proteome</keyword>
<evidence type="ECO:0000256" key="5">
    <source>
        <dbReference type="ARBA" id="ARBA00023163"/>
    </source>
</evidence>